<dbReference type="OMA" id="FDRRDLW"/>
<comment type="catalytic activity">
    <reaction evidence="4">
        <text>n isopentenyl diphosphate + (2E,6E)-farnesyl diphosphate = a di-trans,poly-cis-polyprenyl diphosphate + n diphosphate</text>
        <dbReference type="Rhea" id="RHEA:53008"/>
        <dbReference type="Rhea" id="RHEA-COMP:19494"/>
        <dbReference type="ChEBI" id="CHEBI:33019"/>
        <dbReference type="ChEBI" id="CHEBI:128769"/>
        <dbReference type="ChEBI" id="CHEBI:136960"/>
        <dbReference type="ChEBI" id="CHEBI:175763"/>
        <dbReference type="EC" id="2.5.1.87"/>
    </reaction>
</comment>
<evidence type="ECO:0000313" key="6">
    <source>
        <dbReference type="EMBL" id="EFP01352.1"/>
    </source>
</evidence>
<dbReference type="HAMAP" id="MF_01139">
    <property type="entry name" value="ISPT"/>
    <property type="match status" value="1"/>
</dbReference>
<evidence type="ECO:0000256" key="3">
    <source>
        <dbReference type="ARBA" id="ARBA00022842"/>
    </source>
</evidence>
<dbReference type="AlphaFoldDB" id="E3NJX5"/>
<dbReference type="SUPFAM" id="SSF64005">
    <property type="entry name" value="Undecaprenyl diphosphate synthase"/>
    <property type="match status" value="1"/>
</dbReference>
<evidence type="ECO:0000256" key="5">
    <source>
        <dbReference type="RuleBase" id="RU363018"/>
    </source>
</evidence>
<dbReference type="Proteomes" id="UP000008281">
    <property type="component" value="Unassembled WGS sequence"/>
</dbReference>
<accession>E3NJX5</accession>
<keyword evidence="7" id="KW-1185">Reference proteome</keyword>
<dbReference type="InterPro" id="IPR018520">
    <property type="entry name" value="UPP_synth-like_CS"/>
</dbReference>
<keyword evidence="2 5" id="KW-0808">Transferase</keyword>
<dbReference type="GO" id="GO:0045547">
    <property type="term" value="F:ditrans,polycis-polyprenyl diphosphate synthase [(2E,6E)-farnesyl diphosphate specific] activity"/>
    <property type="evidence" value="ECO:0007669"/>
    <property type="project" value="UniProtKB-EC"/>
</dbReference>
<dbReference type="STRING" id="31234.E3NJX5"/>
<evidence type="ECO:0000256" key="2">
    <source>
        <dbReference type="ARBA" id="ARBA00022679"/>
    </source>
</evidence>
<dbReference type="PANTHER" id="PTHR10291">
    <property type="entry name" value="DEHYDRODOLICHYL DIPHOSPHATE SYNTHASE FAMILY MEMBER"/>
    <property type="match status" value="1"/>
</dbReference>
<gene>
    <name evidence="6" type="ORF">CRE_01415</name>
</gene>
<proteinExistence type="inferred from homology"/>
<name>E3NJX5_CAERE</name>
<dbReference type="FunFam" id="3.40.1180.10:FF:000005">
    <property type="entry name" value="Alkyl transferase"/>
    <property type="match status" value="1"/>
</dbReference>
<dbReference type="OrthoDB" id="4173905at2759"/>
<protein>
    <recommendedName>
        <fullName evidence="5">Alkyl transferase</fullName>
        <ecNumber evidence="5">2.5.1.-</ecNumber>
    </recommendedName>
</protein>
<dbReference type="Pfam" id="PF01255">
    <property type="entry name" value="Prenyltransf"/>
    <property type="match status" value="1"/>
</dbReference>
<comment type="similarity">
    <text evidence="1 5">Belongs to the UPP synthase family.</text>
</comment>
<dbReference type="EC" id="2.5.1.-" evidence="5"/>
<dbReference type="GO" id="GO:1904423">
    <property type="term" value="C:dehydrodolichyl diphosphate synthase complex"/>
    <property type="evidence" value="ECO:0007669"/>
    <property type="project" value="TreeGrafter"/>
</dbReference>
<organism evidence="7">
    <name type="scientific">Caenorhabditis remanei</name>
    <name type="common">Caenorhabditis vulgaris</name>
    <dbReference type="NCBI Taxonomy" id="31234"/>
    <lineage>
        <taxon>Eukaryota</taxon>
        <taxon>Metazoa</taxon>
        <taxon>Ecdysozoa</taxon>
        <taxon>Nematoda</taxon>
        <taxon>Chromadorea</taxon>
        <taxon>Rhabditida</taxon>
        <taxon>Rhabditina</taxon>
        <taxon>Rhabditomorpha</taxon>
        <taxon>Rhabditoidea</taxon>
        <taxon>Rhabditidae</taxon>
        <taxon>Peloderinae</taxon>
        <taxon>Caenorhabditis</taxon>
    </lineage>
</organism>
<dbReference type="CDD" id="cd00475">
    <property type="entry name" value="Cis_IPPS"/>
    <property type="match status" value="1"/>
</dbReference>
<evidence type="ECO:0000256" key="1">
    <source>
        <dbReference type="ARBA" id="ARBA00005432"/>
    </source>
</evidence>
<evidence type="ECO:0000313" key="7">
    <source>
        <dbReference type="Proteomes" id="UP000008281"/>
    </source>
</evidence>
<dbReference type="GO" id="GO:0016094">
    <property type="term" value="P:polyprenol biosynthetic process"/>
    <property type="evidence" value="ECO:0007669"/>
    <property type="project" value="TreeGrafter"/>
</dbReference>
<dbReference type="EMBL" id="DS268767">
    <property type="protein sequence ID" value="EFP01352.1"/>
    <property type="molecule type" value="Genomic_DNA"/>
</dbReference>
<evidence type="ECO:0000256" key="4">
    <source>
        <dbReference type="ARBA" id="ARBA00047353"/>
    </source>
</evidence>
<dbReference type="HOGENOM" id="CLU_038505_0_4_1"/>
<dbReference type="PANTHER" id="PTHR10291:SF43">
    <property type="entry name" value="DEHYDRODOLICHYL DIPHOSPHATE SYNTHASE COMPLEX SUBUNIT DHDDS"/>
    <property type="match status" value="1"/>
</dbReference>
<dbReference type="InterPro" id="IPR001441">
    <property type="entry name" value="UPP_synth-like"/>
</dbReference>
<dbReference type="PROSITE" id="PS01066">
    <property type="entry name" value="UPP_SYNTHASE"/>
    <property type="match status" value="1"/>
</dbReference>
<keyword evidence="3" id="KW-0460">Magnesium</keyword>
<dbReference type="Gene3D" id="3.40.1180.10">
    <property type="entry name" value="Decaprenyl diphosphate synthase-like"/>
    <property type="match status" value="1"/>
</dbReference>
<dbReference type="eggNOG" id="KOG1602">
    <property type="taxonomic scope" value="Eukaryota"/>
</dbReference>
<dbReference type="GO" id="GO:0005783">
    <property type="term" value="C:endoplasmic reticulum"/>
    <property type="evidence" value="ECO:0007669"/>
    <property type="project" value="TreeGrafter"/>
</dbReference>
<dbReference type="InterPro" id="IPR036424">
    <property type="entry name" value="UPP_synth-like_sf"/>
</dbReference>
<reference evidence="6" key="1">
    <citation type="submission" date="2007-07" db="EMBL/GenBank/DDBJ databases">
        <title>PCAP assembly of the Caenorhabditis remanei genome.</title>
        <authorList>
            <consortium name="The Caenorhabditis remanei Sequencing Consortium"/>
            <person name="Wilson R.K."/>
        </authorList>
    </citation>
    <scope>NUCLEOTIDE SEQUENCE [LARGE SCALE GENOMIC DNA]</scope>
    <source>
        <strain evidence="6">PB4641</strain>
    </source>
</reference>
<dbReference type="InParanoid" id="E3NJX5"/>
<sequence>MATNLTADEEAGWFVAQQEQPWWQWLLRRFIASGPIPRHVAFVMDGNRRFAKSKHLGNVIKGHEKGFVQLAKILDWCNRFGIREITVYAFSIENFKRSEDEVSGLMRLAEEKFQKLLNDSEKLDEKRICFRFYGNRSLLSSRLQKLMSDIEKRTEKFDGGRLNVCMPYTSRDEITRSFETIRNHVKEGKVDVDDVSEYFLNILKKCGKFQINESMIDACLDSGCGGTVPDLFIRTSGEHRLSDFLMWQAADTHVYFDDVLWPEFGYYNLCKAILNYQYYRTTVVKISALNVSEYDAPSTTWKMKFSGDDRDLIAIKA</sequence>
<dbReference type="NCBIfam" id="TIGR00055">
    <property type="entry name" value="uppS"/>
    <property type="match status" value="1"/>
</dbReference>
<dbReference type="FunCoup" id="E3NJX5">
    <property type="interactions" value="2293"/>
</dbReference>